<keyword evidence="1" id="KW-0812">Transmembrane</keyword>
<evidence type="ECO:0000256" key="1">
    <source>
        <dbReference type="SAM" id="Phobius"/>
    </source>
</evidence>
<keyword evidence="1" id="KW-0472">Membrane</keyword>
<dbReference type="Proteomes" id="UP000018130">
    <property type="component" value="Unassembled WGS sequence"/>
</dbReference>
<keyword evidence="1" id="KW-1133">Transmembrane helix</keyword>
<dbReference type="GeneID" id="88768667"/>
<accession>T2JMB1</accession>
<reference evidence="2 3" key="1">
    <citation type="submission" date="2013-01" db="EMBL/GenBank/DDBJ databases">
        <authorList>
            <person name="Bench S."/>
        </authorList>
    </citation>
    <scope>NUCLEOTIDE SEQUENCE [LARGE SCALE GENOMIC DNA]</scope>
    <source>
        <strain evidence="2 3">WH 0402</strain>
    </source>
</reference>
<dbReference type="EMBL" id="CAQN01000418">
    <property type="protein sequence ID" value="CCQ66390.1"/>
    <property type="molecule type" value="Genomic_DNA"/>
</dbReference>
<comment type="caution">
    <text evidence="2">The sequence shown here is derived from an EMBL/GenBank/DDBJ whole genome shotgun (WGS) entry which is preliminary data.</text>
</comment>
<proteinExistence type="predicted"/>
<sequence length="97" mass="10483">MKNYLKFKDDRRSDTDDYLFKIAAIESMFSTMGGLGVTILGMLIPVFIAFADVPVQVKVGAFGSGGVGSFAGCLISRFKPNFPGSDSQDSSVIKEEF</sequence>
<protein>
    <submittedName>
        <fullName evidence="2">Uncharacterized protein</fullName>
    </submittedName>
</protein>
<organism evidence="2 3">
    <name type="scientific">Crocosphaera watsonii WH 0402</name>
    <dbReference type="NCBI Taxonomy" id="1284629"/>
    <lineage>
        <taxon>Bacteria</taxon>
        <taxon>Bacillati</taxon>
        <taxon>Cyanobacteriota</taxon>
        <taxon>Cyanophyceae</taxon>
        <taxon>Oscillatoriophycideae</taxon>
        <taxon>Chroococcales</taxon>
        <taxon>Aphanothecaceae</taxon>
        <taxon>Crocosphaera</taxon>
    </lineage>
</organism>
<evidence type="ECO:0000313" key="3">
    <source>
        <dbReference type="Proteomes" id="UP000018130"/>
    </source>
</evidence>
<dbReference type="AlphaFoldDB" id="T2JMB1"/>
<reference evidence="2 3" key="2">
    <citation type="submission" date="2013-09" db="EMBL/GenBank/DDBJ databases">
        <title>Whole genome comparison of six Crocosphaera watsonii strains with differing phenotypes.</title>
        <authorList>
            <person name="Bench S.R."/>
            <person name="Heller P."/>
            <person name="Frank I."/>
            <person name="Arciniega M."/>
            <person name="Shilova I.N."/>
            <person name="Zehr J.P."/>
        </authorList>
    </citation>
    <scope>NUCLEOTIDE SEQUENCE [LARGE SCALE GENOMIC DNA]</scope>
    <source>
        <strain evidence="2 3">WH 0402</strain>
    </source>
</reference>
<name>T2JMB1_CROWT</name>
<dbReference type="RefSeq" id="WP_048324747.1">
    <property type="nucleotide sequence ID" value="NZ_CAQN01000418.1"/>
</dbReference>
<evidence type="ECO:0000313" key="2">
    <source>
        <dbReference type="EMBL" id="CCQ66390.1"/>
    </source>
</evidence>
<gene>
    <name evidence="2" type="ORF">CWATWH0402_4047</name>
</gene>
<feature type="transmembrane region" description="Helical" evidence="1">
    <location>
        <begin position="29"/>
        <end position="51"/>
    </location>
</feature>